<comment type="caution">
    <text evidence="3">The sequence shown here is derived from an EMBL/GenBank/DDBJ whole genome shotgun (WGS) entry which is preliminary data.</text>
</comment>
<dbReference type="Pfam" id="PF20515">
    <property type="entry name" value="2OG-FeII_Oxy_6"/>
    <property type="match status" value="1"/>
</dbReference>
<accession>A0A0L6UKS5</accession>
<organism evidence="3 4">
    <name type="scientific">Puccinia sorghi</name>
    <dbReference type="NCBI Taxonomy" id="27349"/>
    <lineage>
        <taxon>Eukaryota</taxon>
        <taxon>Fungi</taxon>
        <taxon>Dikarya</taxon>
        <taxon>Basidiomycota</taxon>
        <taxon>Pucciniomycotina</taxon>
        <taxon>Pucciniomycetes</taxon>
        <taxon>Pucciniales</taxon>
        <taxon>Pucciniaceae</taxon>
        <taxon>Puccinia</taxon>
    </lineage>
</organism>
<dbReference type="EMBL" id="LAVV01010382">
    <property type="protein sequence ID" value="KNZ49134.1"/>
    <property type="molecule type" value="Genomic_DNA"/>
</dbReference>
<feature type="domain" description="Tet-like 2OG-Fe(II) oxygenase" evidence="2">
    <location>
        <begin position="20"/>
        <end position="124"/>
    </location>
</feature>
<evidence type="ECO:0000313" key="4">
    <source>
        <dbReference type="Proteomes" id="UP000037035"/>
    </source>
</evidence>
<dbReference type="VEuPathDB" id="FungiDB:VP01_5196g2"/>
<evidence type="ECO:0000259" key="2">
    <source>
        <dbReference type="Pfam" id="PF20515"/>
    </source>
</evidence>
<feature type="compositionally biased region" description="Basic residues" evidence="1">
    <location>
        <begin position="1"/>
        <end position="13"/>
    </location>
</feature>
<evidence type="ECO:0000256" key="1">
    <source>
        <dbReference type="SAM" id="MobiDB-lite"/>
    </source>
</evidence>
<proteinExistence type="predicted"/>
<feature type="non-terminal residue" evidence="3">
    <location>
        <position position="1"/>
    </location>
</feature>
<name>A0A0L6UKS5_9BASI</name>
<keyword evidence="4" id="KW-1185">Reference proteome</keyword>
<protein>
    <recommendedName>
        <fullName evidence="2">Tet-like 2OG-Fe(II) oxygenase domain-containing protein</fullName>
    </recommendedName>
</protein>
<dbReference type="Proteomes" id="UP000037035">
    <property type="component" value="Unassembled WGS sequence"/>
</dbReference>
<evidence type="ECO:0000313" key="3">
    <source>
        <dbReference type="EMBL" id="KNZ49134.1"/>
    </source>
</evidence>
<gene>
    <name evidence="3" type="ORF">VP01_5196g2</name>
</gene>
<sequence length="126" mass="14063">MTVTSKKSRRRLRSSPLGSKAQKKHFQQAVWAGEVLGHYFQEIGLVLLKQNQSLMEKFNIPYFSSVFHGEKPSPTTSSPHLTFNTNGLFNSPHIDKADVSDYAFVLFLPNFSDNGASAHPDSGHDI</sequence>
<dbReference type="AlphaFoldDB" id="A0A0L6UKS5"/>
<feature type="region of interest" description="Disordered" evidence="1">
    <location>
        <begin position="1"/>
        <end position="22"/>
    </location>
</feature>
<reference evidence="3 4" key="1">
    <citation type="submission" date="2015-08" db="EMBL/GenBank/DDBJ databases">
        <title>Next Generation Sequencing and Analysis of the Genome of Puccinia sorghi L Schw, the Causal Agent of Maize Common Rust.</title>
        <authorList>
            <person name="Rochi L."/>
            <person name="Burguener G."/>
            <person name="Darino M."/>
            <person name="Turjanski A."/>
            <person name="Kreff E."/>
            <person name="Dieguez M.J."/>
            <person name="Sacco F."/>
        </authorList>
    </citation>
    <scope>NUCLEOTIDE SEQUENCE [LARGE SCALE GENOMIC DNA]</scope>
    <source>
        <strain evidence="3 4">RO10H11247</strain>
    </source>
</reference>
<dbReference type="InterPro" id="IPR046798">
    <property type="entry name" value="2OG-FeII_Oxy_6"/>
</dbReference>